<keyword evidence="2" id="KW-1185">Reference proteome</keyword>
<accession>B9SZ43</accession>
<sequence length="319" mass="36936">MEKGEPGIDTLSNELAAMNIQQLVKDSKKAKNRLKDFKKDKNFENLKALFHQPVVGNILTLHDHVTDLPTKNMERNKNLQGKEARMYALLNKGEDKDFKNDEGESKKSFLEWLRECDESDDDDWETLKDLKIKAVNLGINLSRLALDLKFLTTVDGDLYTKGLVLASALNWVFDEDENSVVVQTIYELLTTENVEIMAPETKESKQAMIAEKWAKSIDESLIEDATDKPILLFLSEVFRFECFWMHRGLPSSKKSLKYAIPSLVAEFHECEEAFKVVENEVKDLIKQYSDMYEQDLNMKKKSDEYKALESEIKEFWSRI</sequence>
<dbReference type="InParanoid" id="B9SZ43"/>
<organism evidence="1 2">
    <name type="scientific">Ricinus communis</name>
    <name type="common">Castor bean</name>
    <dbReference type="NCBI Taxonomy" id="3988"/>
    <lineage>
        <taxon>Eukaryota</taxon>
        <taxon>Viridiplantae</taxon>
        <taxon>Streptophyta</taxon>
        <taxon>Embryophyta</taxon>
        <taxon>Tracheophyta</taxon>
        <taxon>Spermatophyta</taxon>
        <taxon>Magnoliopsida</taxon>
        <taxon>eudicotyledons</taxon>
        <taxon>Gunneridae</taxon>
        <taxon>Pentapetalae</taxon>
        <taxon>rosids</taxon>
        <taxon>fabids</taxon>
        <taxon>Malpighiales</taxon>
        <taxon>Euphorbiaceae</taxon>
        <taxon>Acalyphoideae</taxon>
        <taxon>Acalypheae</taxon>
        <taxon>Ricinus</taxon>
    </lineage>
</organism>
<dbReference type="EMBL" id="EQ974265">
    <property type="protein sequence ID" value="EEF31126.1"/>
    <property type="molecule type" value="Genomic_DNA"/>
</dbReference>
<dbReference type="AlphaFoldDB" id="B9SZ43"/>
<evidence type="ECO:0000313" key="2">
    <source>
        <dbReference type="Proteomes" id="UP000008311"/>
    </source>
</evidence>
<reference evidence="2" key="1">
    <citation type="journal article" date="2010" name="Nat. Biotechnol.">
        <title>Draft genome sequence of the oilseed species Ricinus communis.</title>
        <authorList>
            <person name="Chan A.P."/>
            <person name="Crabtree J."/>
            <person name="Zhao Q."/>
            <person name="Lorenzi H."/>
            <person name="Orvis J."/>
            <person name="Puiu D."/>
            <person name="Melake-Berhan A."/>
            <person name="Jones K.M."/>
            <person name="Redman J."/>
            <person name="Chen G."/>
            <person name="Cahoon E.B."/>
            <person name="Gedil M."/>
            <person name="Stanke M."/>
            <person name="Haas B.J."/>
            <person name="Wortman J.R."/>
            <person name="Fraser-Liggett C.M."/>
            <person name="Ravel J."/>
            <person name="Rabinowicz P.D."/>
        </authorList>
    </citation>
    <scope>NUCLEOTIDE SEQUENCE [LARGE SCALE GENOMIC DNA]</scope>
    <source>
        <strain evidence="2">cv. Hale</strain>
    </source>
</reference>
<gene>
    <name evidence="1" type="ORF">RCOM_0212900</name>
</gene>
<name>B9SZ43_RICCO</name>
<dbReference type="Proteomes" id="UP000008311">
    <property type="component" value="Unassembled WGS sequence"/>
</dbReference>
<evidence type="ECO:0000313" key="1">
    <source>
        <dbReference type="EMBL" id="EEF31126.1"/>
    </source>
</evidence>
<proteinExistence type="predicted"/>
<protein>
    <submittedName>
        <fullName evidence="1">Uncharacterized protein</fullName>
    </submittedName>
</protein>